<evidence type="ECO:0000313" key="2">
    <source>
        <dbReference type="EMBL" id="PIO36127.1"/>
    </source>
</evidence>
<sequence length="478" mass="53802">MAGTSLHDPERAVVLLLQALSNDQNGFLAAHRVLQCFPGPFPWISTMENLCMKVPTVDELTGEMIIKPKLVLLPLQTQRNLFRLLDLIYPQLPAPAIQLWLQTISVENDFSDAWLLYMRQRFLTGSSIQTPLQSPEVAQSLYTLCKQLNQTPHGHFKLGWYKNRCVSMEDEQTMDFESRPQIEDKETDHVNDDTNKLFMDSQPLSSLQEAHTEASEEIAVLPASIEAHVPKLKQFLYLNMESESLDHEFLSELNKLFDLCSPLQLETLFSNVGIAQLSLKCLFQLCVHLDTVSPDISYAHAKSLAKSLFLDRVLSLTSPASRTLTAALSMFCNKYAYSACSSLIGPILIQAEPGTVYADFLCRMVSECIQPHQLHLCFSPILDTSCTEVAIIILHLLIDKKDKFCQSEFDPFLNYLCEAAEKFSKSVTFSKLLLVLLTSKPNLIQLAHLGPLTSALNSNQTFMKKSLQNALRKVADQK</sequence>
<accession>A0A2G9S7P3</accession>
<organism evidence="2 3">
    <name type="scientific">Aquarana catesbeiana</name>
    <name type="common">American bullfrog</name>
    <name type="synonym">Rana catesbeiana</name>
    <dbReference type="NCBI Taxonomy" id="8400"/>
    <lineage>
        <taxon>Eukaryota</taxon>
        <taxon>Metazoa</taxon>
        <taxon>Chordata</taxon>
        <taxon>Craniata</taxon>
        <taxon>Vertebrata</taxon>
        <taxon>Euteleostomi</taxon>
        <taxon>Amphibia</taxon>
        <taxon>Batrachia</taxon>
        <taxon>Anura</taxon>
        <taxon>Neobatrachia</taxon>
        <taxon>Ranoidea</taxon>
        <taxon>Ranidae</taxon>
        <taxon>Aquarana</taxon>
    </lineage>
</organism>
<name>A0A2G9S7P3_AQUCT</name>
<dbReference type="PANTHER" id="PTHR32094:SF5">
    <property type="entry name" value="FANCONI ANEMIA GROUP E PROTEIN"/>
    <property type="match status" value="1"/>
</dbReference>
<evidence type="ECO:0000259" key="1">
    <source>
        <dbReference type="Pfam" id="PF11510"/>
    </source>
</evidence>
<proteinExistence type="predicted"/>
<dbReference type="GO" id="GO:0043240">
    <property type="term" value="C:Fanconi anaemia nuclear complex"/>
    <property type="evidence" value="ECO:0007669"/>
    <property type="project" value="InterPro"/>
</dbReference>
<keyword evidence="3" id="KW-1185">Reference proteome</keyword>
<dbReference type="Pfam" id="PF11510">
    <property type="entry name" value="FA_FANCE"/>
    <property type="match status" value="1"/>
</dbReference>
<reference evidence="3" key="1">
    <citation type="journal article" date="2017" name="Nat. Commun.">
        <title>The North American bullfrog draft genome provides insight into hormonal regulation of long noncoding RNA.</title>
        <authorList>
            <person name="Hammond S.A."/>
            <person name="Warren R.L."/>
            <person name="Vandervalk B.P."/>
            <person name="Kucuk E."/>
            <person name="Khan H."/>
            <person name="Gibb E.A."/>
            <person name="Pandoh P."/>
            <person name="Kirk H."/>
            <person name="Zhao Y."/>
            <person name="Jones M."/>
            <person name="Mungall A.J."/>
            <person name="Coope R."/>
            <person name="Pleasance S."/>
            <person name="Moore R.A."/>
            <person name="Holt R.A."/>
            <person name="Round J.M."/>
            <person name="Ohora S."/>
            <person name="Walle B.V."/>
            <person name="Veldhoen N."/>
            <person name="Helbing C.C."/>
            <person name="Birol I."/>
        </authorList>
    </citation>
    <scope>NUCLEOTIDE SEQUENCE [LARGE SCALE GENOMIC DNA]</scope>
</reference>
<feature type="domain" description="Fanconi Anaemia group E protein C-terminal" evidence="1">
    <location>
        <begin position="220"/>
        <end position="473"/>
    </location>
</feature>
<dbReference type="AlphaFoldDB" id="A0A2G9S7P3"/>
<evidence type="ECO:0000313" key="3">
    <source>
        <dbReference type="Proteomes" id="UP000228934"/>
    </source>
</evidence>
<protein>
    <recommendedName>
        <fullName evidence="1">Fanconi Anaemia group E protein C-terminal domain-containing protein</fullName>
    </recommendedName>
</protein>
<dbReference type="Proteomes" id="UP000228934">
    <property type="component" value="Unassembled WGS sequence"/>
</dbReference>
<dbReference type="GO" id="GO:0036297">
    <property type="term" value="P:interstrand cross-link repair"/>
    <property type="evidence" value="ECO:0007669"/>
    <property type="project" value="InterPro"/>
</dbReference>
<dbReference type="InterPro" id="IPR021025">
    <property type="entry name" value="Fanconi_anaemia_gr_E_prot_C"/>
</dbReference>
<dbReference type="InterPro" id="IPR039685">
    <property type="entry name" value="FANCE"/>
</dbReference>
<dbReference type="EMBL" id="KV925988">
    <property type="protein sequence ID" value="PIO36127.1"/>
    <property type="molecule type" value="Genomic_DNA"/>
</dbReference>
<dbReference type="PANTHER" id="PTHR32094">
    <property type="entry name" value="FANCONI ANEMIA GROUP E PROTEIN"/>
    <property type="match status" value="1"/>
</dbReference>
<dbReference type="OrthoDB" id="2449818at2759"/>
<gene>
    <name evidence="2" type="ORF">AB205_0030520</name>
</gene>
<dbReference type="Gene3D" id="1.25.40.480">
    <property type="match status" value="1"/>
</dbReference>